<evidence type="ECO:0000313" key="2">
    <source>
        <dbReference type="EMBL" id="KAL0301610.1"/>
    </source>
</evidence>
<dbReference type="EMBL" id="JACGWJ010000030">
    <property type="protein sequence ID" value="KAL0301610.1"/>
    <property type="molecule type" value="Genomic_DNA"/>
</dbReference>
<comment type="caution">
    <text evidence="2">The sequence shown here is derived from an EMBL/GenBank/DDBJ whole genome shotgun (WGS) entry which is preliminary data.</text>
</comment>
<protein>
    <submittedName>
        <fullName evidence="2">Uncharacterized protein</fullName>
    </submittedName>
</protein>
<proteinExistence type="predicted"/>
<dbReference type="AlphaFoldDB" id="A0AAW2K3Q1"/>
<feature type="region of interest" description="Disordered" evidence="1">
    <location>
        <begin position="1"/>
        <end position="59"/>
    </location>
</feature>
<name>A0AAW2K3Q1_SESRA</name>
<organism evidence="2">
    <name type="scientific">Sesamum radiatum</name>
    <name type="common">Black benniseed</name>
    <dbReference type="NCBI Taxonomy" id="300843"/>
    <lineage>
        <taxon>Eukaryota</taxon>
        <taxon>Viridiplantae</taxon>
        <taxon>Streptophyta</taxon>
        <taxon>Embryophyta</taxon>
        <taxon>Tracheophyta</taxon>
        <taxon>Spermatophyta</taxon>
        <taxon>Magnoliopsida</taxon>
        <taxon>eudicotyledons</taxon>
        <taxon>Gunneridae</taxon>
        <taxon>Pentapetalae</taxon>
        <taxon>asterids</taxon>
        <taxon>lamiids</taxon>
        <taxon>Lamiales</taxon>
        <taxon>Pedaliaceae</taxon>
        <taxon>Sesamum</taxon>
    </lineage>
</organism>
<sequence>MVEIAEKASEGSSSTGLSGQVRPGPDPEPISDTLSLVHRVGSLVDPGTDPLLGSDPANS</sequence>
<gene>
    <name evidence="2" type="ORF">Sradi_6437800</name>
</gene>
<reference evidence="2" key="2">
    <citation type="journal article" date="2024" name="Plant">
        <title>Genomic evolution and insights into agronomic trait innovations of Sesamum species.</title>
        <authorList>
            <person name="Miao H."/>
            <person name="Wang L."/>
            <person name="Qu L."/>
            <person name="Liu H."/>
            <person name="Sun Y."/>
            <person name="Le M."/>
            <person name="Wang Q."/>
            <person name="Wei S."/>
            <person name="Zheng Y."/>
            <person name="Lin W."/>
            <person name="Duan Y."/>
            <person name="Cao H."/>
            <person name="Xiong S."/>
            <person name="Wang X."/>
            <person name="Wei L."/>
            <person name="Li C."/>
            <person name="Ma Q."/>
            <person name="Ju M."/>
            <person name="Zhao R."/>
            <person name="Li G."/>
            <person name="Mu C."/>
            <person name="Tian Q."/>
            <person name="Mei H."/>
            <person name="Zhang T."/>
            <person name="Gao T."/>
            <person name="Zhang H."/>
        </authorList>
    </citation>
    <scope>NUCLEOTIDE SEQUENCE</scope>
    <source>
        <strain evidence="2">G02</strain>
    </source>
</reference>
<accession>A0AAW2K3Q1</accession>
<reference evidence="2" key="1">
    <citation type="submission" date="2020-06" db="EMBL/GenBank/DDBJ databases">
        <authorList>
            <person name="Li T."/>
            <person name="Hu X."/>
            <person name="Zhang T."/>
            <person name="Song X."/>
            <person name="Zhang H."/>
            <person name="Dai N."/>
            <person name="Sheng W."/>
            <person name="Hou X."/>
            <person name="Wei L."/>
        </authorList>
    </citation>
    <scope>NUCLEOTIDE SEQUENCE</scope>
    <source>
        <strain evidence="2">G02</strain>
        <tissue evidence="2">Leaf</tissue>
    </source>
</reference>
<evidence type="ECO:0000256" key="1">
    <source>
        <dbReference type="SAM" id="MobiDB-lite"/>
    </source>
</evidence>